<name>A0AA39FHH5_9HYME</name>
<dbReference type="AlphaFoldDB" id="A0AA39FHH5"/>
<evidence type="ECO:0000313" key="2">
    <source>
        <dbReference type="Proteomes" id="UP001168990"/>
    </source>
</evidence>
<reference evidence="1" key="2">
    <citation type="submission" date="2023-03" db="EMBL/GenBank/DDBJ databases">
        <authorList>
            <person name="Inwood S.N."/>
            <person name="Skelly J.G."/>
            <person name="Guhlin J."/>
            <person name="Harrop T.W.R."/>
            <person name="Goldson S.G."/>
            <person name="Dearden P.K."/>
        </authorList>
    </citation>
    <scope>NUCLEOTIDE SEQUENCE</scope>
    <source>
        <strain evidence="1">Irish</strain>
        <tissue evidence="1">Whole body</tissue>
    </source>
</reference>
<evidence type="ECO:0000313" key="1">
    <source>
        <dbReference type="EMBL" id="KAK0169623.1"/>
    </source>
</evidence>
<organism evidence="1 2">
    <name type="scientific">Microctonus aethiopoides</name>
    <dbReference type="NCBI Taxonomy" id="144406"/>
    <lineage>
        <taxon>Eukaryota</taxon>
        <taxon>Metazoa</taxon>
        <taxon>Ecdysozoa</taxon>
        <taxon>Arthropoda</taxon>
        <taxon>Hexapoda</taxon>
        <taxon>Insecta</taxon>
        <taxon>Pterygota</taxon>
        <taxon>Neoptera</taxon>
        <taxon>Endopterygota</taxon>
        <taxon>Hymenoptera</taxon>
        <taxon>Apocrita</taxon>
        <taxon>Ichneumonoidea</taxon>
        <taxon>Braconidae</taxon>
        <taxon>Euphorinae</taxon>
        <taxon>Microctonus</taxon>
    </lineage>
</organism>
<gene>
    <name evidence="1" type="ORF">PV328_011796</name>
</gene>
<accession>A0AA39FHH5</accession>
<protein>
    <submittedName>
        <fullName evidence="1">Uncharacterized protein</fullName>
    </submittedName>
</protein>
<proteinExistence type="predicted"/>
<keyword evidence="2" id="KW-1185">Reference proteome</keyword>
<sequence length="220" mass="25087">MGLSCVNWNVISSDGIRTVSVSVRRAGVGILEVGVLGDGIGTCYGRLFAHQTYSVGAYKALHEVPQNIHQSLLDYGLEVEQYKKFKYLRLLKHKKLYMSDEYRKVMQTSSSAMQYFDNADNQMKCGLVQHFLRLIDNQCKHNNCNCQIIHLAIVKEVVCDSMFQADGNQYRYNTAGFFYKCHVTNNIKVVSVNSIRMPSFYINIDGQSYISIPINNKELE</sequence>
<dbReference type="Proteomes" id="UP001168990">
    <property type="component" value="Unassembled WGS sequence"/>
</dbReference>
<comment type="caution">
    <text evidence="1">The sequence shown here is derived from an EMBL/GenBank/DDBJ whole genome shotgun (WGS) entry which is preliminary data.</text>
</comment>
<reference evidence="1" key="1">
    <citation type="journal article" date="2023" name="bioRxiv">
        <title>Scaffold-level genome assemblies of two parasitoid biocontrol wasps reveal the parthenogenesis mechanism and an associated novel virus.</title>
        <authorList>
            <person name="Inwood S."/>
            <person name="Skelly J."/>
            <person name="Guhlin J."/>
            <person name="Harrop T."/>
            <person name="Goldson S."/>
            <person name="Dearden P."/>
        </authorList>
    </citation>
    <scope>NUCLEOTIDE SEQUENCE</scope>
    <source>
        <strain evidence="1">Irish</strain>
        <tissue evidence="1">Whole body</tissue>
    </source>
</reference>
<dbReference type="EMBL" id="JAQQBS010000047">
    <property type="protein sequence ID" value="KAK0169623.1"/>
    <property type="molecule type" value="Genomic_DNA"/>
</dbReference>